<evidence type="ECO:0000313" key="2">
    <source>
        <dbReference type="Proteomes" id="UP000036503"/>
    </source>
</evidence>
<evidence type="ECO:0008006" key="3">
    <source>
        <dbReference type="Google" id="ProtNLM"/>
    </source>
</evidence>
<evidence type="ECO:0000313" key="1">
    <source>
        <dbReference type="EMBL" id="KMO86364.1"/>
    </source>
</evidence>
<sequence length="89" mass="9970">MPLFHTGSGQQKAGKARRIRLFHGHLRTFPAKAHCIKDSVLIDQTCGSGGFFYKGYNFVELYNPSADVLLFVRASNAEIYAMRLSYVAL</sequence>
<dbReference type="PATRIC" id="fig|1122219.3.peg.1359"/>
<dbReference type="AlphaFoldDB" id="A0A0J6WUY5"/>
<accession>A0A0J6WUY5</accession>
<name>A0A0J6WUY5_9FIRM</name>
<dbReference type="Proteomes" id="UP000036503">
    <property type="component" value="Unassembled WGS sequence"/>
</dbReference>
<gene>
    <name evidence="1" type="ORF">AB840_08305</name>
</gene>
<reference evidence="1 2" key="1">
    <citation type="submission" date="2015-06" db="EMBL/GenBank/DDBJ databases">
        <title>Draft genome sequence of beer spoilage bacterium Megasphaera cerevisiae type strain 20462.</title>
        <authorList>
            <person name="Kutumbaka K."/>
            <person name="Pasmowitz J."/>
            <person name="Mategko J."/>
            <person name="Reyes D."/>
            <person name="Friedrich A."/>
            <person name="Han S."/>
            <person name="Martens-Habbena W."/>
            <person name="Neal-McKinney J."/>
            <person name="Janagama H.K."/>
            <person name="Nadala C."/>
            <person name="Samadpour M."/>
        </authorList>
    </citation>
    <scope>NUCLEOTIDE SEQUENCE [LARGE SCALE GENOMIC DNA]</scope>
    <source>
        <strain evidence="1 2">DSM 20462</strain>
    </source>
</reference>
<keyword evidence="2" id="KW-1185">Reference proteome</keyword>
<dbReference type="EMBL" id="LEKT01000024">
    <property type="protein sequence ID" value="KMO86364.1"/>
    <property type="molecule type" value="Genomic_DNA"/>
</dbReference>
<organism evidence="1 2">
    <name type="scientific">Megasphaera cerevisiae DSM 20462</name>
    <dbReference type="NCBI Taxonomy" id="1122219"/>
    <lineage>
        <taxon>Bacteria</taxon>
        <taxon>Bacillati</taxon>
        <taxon>Bacillota</taxon>
        <taxon>Negativicutes</taxon>
        <taxon>Veillonellales</taxon>
        <taxon>Veillonellaceae</taxon>
        <taxon>Megasphaera</taxon>
    </lineage>
</organism>
<protein>
    <recommendedName>
        <fullName evidence="3">DNA methylase adenine-specific domain-containing protein</fullName>
    </recommendedName>
</protein>
<proteinExistence type="predicted"/>
<dbReference type="InParanoid" id="A0A0J6WUY5"/>
<comment type="caution">
    <text evidence="1">The sequence shown here is derived from an EMBL/GenBank/DDBJ whole genome shotgun (WGS) entry which is preliminary data.</text>
</comment>